<dbReference type="OMA" id="YHEFHED"/>
<dbReference type="Pfam" id="PF08637">
    <property type="entry name" value="NCA2"/>
    <property type="match status" value="1"/>
</dbReference>
<reference evidence="8" key="1">
    <citation type="submission" date="2009-05" db="EMBL/GenBank/DDBJ databases">
        <title>The genome sequence of Ajellomyces capsulatus strain H143.</title>
        <authorList>
            <person name="Champion M."/>
            <person name="Cuomo C.A."/>
            <person name="Ma L.-J."/>
            <person name="Henn M.R."/>
            <person name="Sil A."/>
            <person name="Goldman B."/>
            <person name="Young S.K."/>
            <person name="Kodira C.D."/>
            <person name="Zeng Q."/>
            <person name="Koehrsen M."/>
            <person name="Alvarado L."/>
            <person name="Berlin A.M."/>
            <person name="Borenstein D."/>
            <person name="Chen Z."/>
            <person name="Engels R."/>
            <person name="Freedman E."/>
            <person name="Gellesch M."/>
            <person name="Goldberg J."/>
            <person name="Griggs A."/>
            <person name="Gujja S."/>
            <person name="Heiman D.I."/>
            <person name="Hepburn T.A."/>
            <person name="Howarth C."/>
            <person name="Jen D."/>
            <person name="Larson L."/>
            <person name="Lewis B."/>
            <person name="Mehta T."/>
            <person name="Park D."/>
            <person name="Pearson M."/>
            <person name="Roberts A."/>
            <person name="Saif S."/>
            <person name="Shea T.D."/>
            <person name="Shenoy N."/>
            <person name="Sisk P."/>
            <person name="Stolte C."/>
            <person name="Sykes S."/>
            <person name="Walk T."/>
            <person name="White J."/>
            <person name="Yandava C."/>
            <person name="Klein B."/>
            <person name="McEwen J.G."/>
            <person name="Puccia R."/>
            <person name="Goldman G.H."/>
            <person name="Felipe M.S."/>
            <person name="Nino-Vega G."/>
            <person name="San-Blas G."/>
            <person name="Taylor J.W."/>
            <person name="Mendoza L."/>
            <person name="Galagan J.E."/>
            <person name="Nusbaum C."/>
            <person name="Birren B.W."/>
        </authorList>
    </citation>
    <scope>NUCLEOTIDE SEQUENCE [LARGE SCALE GENOMIC DNA]</scope>
    <source>
        <strain evidence="8">H143</strain>
    </source>
</reference>
<name>C6H582_AJECH</name>
<dbReference type="OrthoDB" id="413313at2759"/>
<dbReference type="Proteomes" id="UP000002624">
    <property type="component" value="Unassembled WGS sequence"/>
</dbReference>
<dbReference type="InterPro" id="IPR013946">
    <property type="entry name" value="NCA2-like"/>
</dbReference>
<keyword evidence="5" id="KW-0472">Membrane</keyword>
<dbReference type="HOGENOM" id="CLU_008227_1_0_1"/>
<keyword evidence="3" id="KW-1133">Transmembrane helix</keyword>
<evidence type="ECO:0008006" key="9">
    <source>
        <dbReference type="Google" id="ProtNLM"/>
    </source>
</evidence>
<evidence type="ECO:0000256" key="4">
    <source>
        <dbReference type="ARBA" id="ARBA00023128"/>
    </source>
</evidence>
<accession>C6H582</accession>
<dbReference type="PANTHER" id="PTHR28234:SF1">
    <property type="entry name" value="NUCLEAR CONTROL OF ATPASE PROTEIN 2"/>
    <property type="match status" value="1"/>
</dbReference>
<evidence type="ECO:0000256" key="1">
    <source>
        <dbReference type="ARBA" id="ARBA00004225"/>
    </source>
</evidence>
<sequence length="814" mass="91315">MHGEGHDAGGKDIVLHVGIPGCPQTLSEVKVDIEEETNDKDGILGLGGVVAVRVPKITAAGQSERGAGRALTQQYVTARMLLHGLVSTPYDCCIAASEPWKSGSQEASITLPWMRQATRRRAWARVLRKRMEQWPLRPDEPRIGWPATSTDMSIISEQVRRLDAQIDRIQLHLSESAQKSPAVAAITQQPADVHEEEASATTQQTIATLTAIARALSVGSPSRPLLHPSHLLQLLHRSVAPSVQPTSAALEDGYISDLQWIIAAKASVQGLGLVMRALLQESMPLNDSIWYWDEVLSSHIYTGLYTMQMLPVRLCQQARDIFHTFRRRRMEARVMGMGASSRSLSGRWRNFYSIVHQSIKERSLVQSKMMRILSPFALCRSQVRSKRKHLRRVREVNACAIGLLVEEGLVFEMEDEDSGYGNNGNVEKLGDWKDVVRRTVVLLRVVLEKVGGGADKIAVFENTVFVDVEHLVHAVEHPSHIFQQLIQVLEESLPGQRASNAAMINKYGYPSRIIRYWIPVSILFFSLGTILNTLTNRRVEIWTWISELGSTMVDFWANWVIDPLRRLIGTIRHDETSEVAIMSKHSLQADRASLERMVVDFATDVSGHKSWTQAEIDVLRSEVKEGDLTPVLKAYERDLKNPFFGTVRGDLIRALLIQIQKTKVDVEIAIGGIDALLKSQELLALLKYGPRFVGLTPGILVSYAVFRWVSGAFGNRAGLRRGKKQEDMVRALSAVHRVLTASTTTHDGILSCKDHGLLLCETDILCQRAQNLLPGATYHEFQEDIRELLNVRVGIARQLRILERVRWAYAKWTR</sequence>
<evidence type="ECO:0000256" key="2">
    <source>
        <dbReference type="ARBA" id="ARBA00022692"/>
    </source>
</evidence>
<dbReference type="GO" id="GO:0005741">
    <property type="term" value="C:mitochondrial outer membrane"/>
    <property type="evidence" value="ECO:0007669"/>
    <property type="project" value="TreeGrafter"/>
</dbReference>
<dbReference type="STRING" id="544712.C6H582"/>
<protein>
    <recommendedName>
        <fullName evidence="9">ATP synthase regulation protein NCA2</fullName>
    </recommendedName>
</protein>
<dbReference type="PANTHER" id="PTHR28234">
    <property type="entry name" value="NUCLEAR CONTROL OF ATPASE PROTEIN 2"/>
    <property type="match status" value="1"/>
</dbReference>
<proteinExistence type="predicted"/>
<evidence type="ECO:0000256" key="3">
    <source>
        <dbReference type="ARBA" id="ARBA00022989"/>
    </source>
</evidence>
<gene>
    <name evidence="7" type="ORF">HCDG_00403</name>
</gene>
<comment type="subcellular location">
    <subcellularLocation>
        <location evidence="1">Mitochondrion membrane</location>
        <topology evidence="1">Multi-pass membrane protein</topology>
    </subcellularLocation>
</comment>
<evidence type="ECO:0000256" key="6">
    <source>
        <dbReference type="SAM" id="MobiDB-lite"/>
    </source>
</evidence>
<dbReference type="eggNOG" id="ENOG502QTT6">
    <property type="taxonomic scope" value="Eukaryota"/>
</dbReference>
<evidence type="ECO:0000313" key="8">
    <source>
        <dbReference type="Proteomes" id="UP000002624"/>
    </source>
</evidence>
<keyword evidence="4" id="KW-0496">Mitochondrion</keyword>
<dbReference type="VEuPathDB" id="FungiDB:HCDG_00403"/>
<organism evidence="7 8">
    <name type="scientific">Ajellomyces capsulatus (strain H143)</name>
    <name type="common">Darling's disease fungus</name>
    <name type="synonym">Histoplasma capsulatum</name>
    <dbReference type="NCBI Taxonomy" id="544712"/>
    <lineage>
        <taxon>Eukaryota</taxon>
        <taxon>Fungi</taxon>
        <taxon>Dikarya</taxon>
        <taxon>Ascomycota</taxon>
        <taxon>Pezizomycotina</taxon>
        <taxon>Eurotiomycetes</taxon>
        <taxon>Eurotiomycetidae</taxon>
        <taxon>Onygenales</taxon>
        <taxon>Ajellomycetaceae</taxon>
        <taxon>Histoplasma</taxon>
    </lineage>
</organism>
<feature type="region of interest" description="Disordered" evidence="6">
    <location>
        <begin position="180"/>
        <end position="199"/>
    </location>
</feature>
<dbReference type="AlphaFoldDB" id="C6H582"/>
<keyword evidence="2" id="KW-0812">Transmembrane</keyword>
<dbReference type="EMBL" id="GG692419">
    <property type="protein sequence ID" value="EER44824.1"/>
    <property type="molecule type" value="Genomic_DNA"/>
</dbReference>
<evidence type="ECO:0000256" key="5">
    <source>
        <dbReference type="ARBA" id="ARBA00023136"/>
    </source>
</evidence>
<evidence type="ECO:0000313" key="7">
    <source>
        <dbReference type="EMBL" id="EER44824.1"/>
    </source>
</evidence>